<evidence type="ECO:0000256" key="4">
    <source>
        <dbReference type="ARBA" id="ARBA00022807"/>
    </source>
</evidence>
<dbReference type="OrthoDB" id="9813368at2"/>
<protein>
    <submittedName>
        <fullName evidence="6">Glycoside hydrolase</fullName>
    </submittedName>
</protein>
<comment type="caution">
    <text evidence="6">The sequence shown here is derived from an EMBL/GenBank/DDBJ whole genome shotgun (WGS) entry which is preliminary data.</text>
</comment>
<keyword evidence="2" id="KW-0645">Protease</keyword>
<keyword evidence="7" id="KW-1185">Reference proteome</keyword>
<dbReference type="Pfam" id="PF18348">
    <property type="entry name" value="SH3_16"/>
    <property type="match status" value="1"/>
</dbReference>
<dbReference type="PANTHER" id="PTHR47053:SF1">
    <property type="entry name" value="MUREIN DD-ENDOPEPTIDASE MEPH-RELATED"/>
    <property type="match status" value="1"/>
</dbReference>
<accession>A0A4Y9EL56</accession>
<organism evidence="6 7">
    <name type="scientific">Glacieibacterium arshaanense</name>
    <dbReference type="NCBI Taxonomy" id="2511025"/>
    <lineage>
        <taxon>Bacteria</taxon>
        <taxon>Pseudomonadati</taxon>
        <taxon>Pseudomonadota</taxon>
        <taxon>Alphaproteobacteria</taxon>
        <taxon>Sphingomonadales</taxon>
        <taxon>Sphingosinicellaceae</taxon>
        <taxon>Glacieibacterium</taxon>
    </lineage>
</organism>
<reference evidence="6 7" key="1">
    <citation type="submission" date="2019-02" db="EMBL/GenBank/DDBJ databases">
        <title>Polymorphobacter sp. isolated from the lake at the Tibet of China.</title>
        <authorList>
            <person name="Li A."/>
        </authorList>
    </citation>
    <scope>NUCLEOTIDE SEQUENCE [LARGE SCALE GENOMIC DNA]</scope>
    <source>
        <strain evidence="6 7">DJ1R-1</strain>
    </source>
</reference>
<sequence>MGANRSQRTSAALAASTWAGVPRQGHLRGPSVKLDHRINAVRNDLADIALADRVIAPRYVQPLPMHCATAVAMLRGAPDTAATATSALLYGEAFAVFDIDNGWAWGQCAHDGYVGYVEAAALTADALPATHRVSAPSALVFSRADIKAPVLADLPLGALLAAADHDEKFIAAADGFIHRRHVAALSDFAPDALEVARQFIGTPYLWGGRSRAGIDCSGLVQVALMAAGQFAPRDSDQQAQGIGDAVALADRAPGDLLFIPGHVGFIDHDDRLLHANAFWMRTASEPLADMLARLPEGTVISLRRPGKNQP</sequence>
<dbReference type="InterPro" id="IPR051202">
    <property type="entry name" value="Peptidase_C40"/>
</dbReference>
<name>A0A4Y9EL56_9SPHN</name>
<dbReference type="GO" id="GO:0006508">
    <property type="term" value="P:proteolysis"/>
    <property type="evidence" value="ECO:0007669"/>
    <property type="project" value="UniProtKB-KW"/>
</dbReference>
<dbReference type="SUPFAM" id="SSF54001">
    <property type="entry name" value="Cysteine proteinases"/>
    <property type="match status" value="1"/>
</dbReference>
<evidence type="ECO:0000313" key="6">
    <source>
        <dbReference type="EMBL" id="TFU01448.1"/>
    </source>
</evidence>
<comment type="similarity">
    <text evidence="1">Belongs to the peptidase C40 family.</text>
</comment>
<dbReference type="PANTHER" id="PTHR47053">
    <property type="entry name" value="MUREIN DD-ENDOPEPTIDASE MEPH-RELATED"/>
    <property type="match status" value="1"/>
</dbReference>
<keyword evidence="4" id="KW-0788">Thiol protease</keyword>
<dbReference type="InterPro" id="IPR000064">
    <property type="entry name" value="NLP_P60_dom"/>
</dbReference>
<evidence type="ECO:0000256" key="2">
    <source>
        <dbReference type="ARBA" id="ARBA00022670"/>
    </source>
</evidence>
<dbReference type="PROSITE" id="PS51935">
    <property type="entry name" value="NLPC_P60"/>
    <property type="match status" value="1"/>
</dbReference>
<proteinExistence type="inferred from homology"/>
<dbReference type="EMBL" id="SIHO01000003">
    <property type="protein sequence ID" value="TFU01448.1"/>
    <property type="molecule type" value="Genomic_DNA"/>
</dbReference>
<dbReference type="AlphaFoldDB" id="A0A4Y9EL56"/>
<keyword evidence="3 6" id="KW-0378">Hydrolase</keyword>
<evidence type="ECO:0000256" key="1">
    <source>
        <dbReference type="ARBA" id="ARBA00007074"/>
    </source>
</evidence>
<evidence type="ECO:0000259" key="5">
    <source>
        <dbReference type="PROSITE" id="PS51935"/>
    </source>
</evidence>
<evidence type="ECO:0000313" key="7">
    <source>
        <dbReference type="Proteomes" id="UP000297737"/>
    </source>
</evidence>
<feature type="domain" description="NlpC/P60" evidence="5">
    <location>
        <begin position="186"/>
        <end position="306"/>
    </location>
</feature>
<dbReference type="Gene3D" id="3.90.1720.10">
    <property type="entry name" value="endopeptidase domain like (from Nostoc punctiforme)"/>
    <property type="match status" value="1"/>
</dbReference>
<gene>
    <name evidence="6" type="ORF">EUV02_14325</name>
</gene>
<dbReference type="InterPro" id="IPR041382">
    <property type="entry name" value="SH3_16"/>
</dbReference>
<dbReference type="GO" id="GO:0008234">
    <property type="term" value="F:cysteine-type peptidase activity"/>
    <property type="evidence" value="ECO:0007669"/>
    <property type="project" value="UniProtKB-KW"/>
</dbReference>
<dbReference type="InterPro" id="IPR038765">
    <property type="entry name" value="Papain-like_cys_pep_sf"/>
</dbReference>
<dbReference type="Proteomes" id="UP000297737">
    <property type="component" value="Unassembled WGS sequence"/>
</dbReference>
<dbReference type="Pfam" id="PF00877">
    <property type="entry name" value="NLPC_P60"/>
    <property type="match status" value="1"/>
</dbReference>
<evidence type="ECO:0000256" key="3">
    <source>
        <dbReference type="ARBA" id="ARBA00022801"/>
    </source>
</evidence>